<proteinExistence type="predicted"/>
<sequence>MMLRAEEDTEKKMISRKGEYIWREENYRK</sequence>
<evidence type="ECO:0000313" key="2">
    <source>
        <dbReference type="Proteomes" id="UP000236311"/>
    </source>
</evidence>
<dbReference type="Proteomes" id="UP000236311">
    <property type="component" value="Unassembled WGS sequence"/>
</dbReference>
<name>A0A2K4ZEI1_9FIRM</name>
<keyword evidence="2" id="KW-1185">Reference proteome</keyword>
<protein>
    <submittedName>
        <fullName evidence="1">Uncharacterized protein</fullName>
    </submittedName>
</protein>
<accession>A0A2K4ZEI1</accession>
<dbReference type="AlphaFoldDB" id="A0A2K4ZEI1"/>
<gene>
    <name evidence="1" type="ORF">AMURIS_01585</name>
</gene>
<organism evidence="1 2">
    <name type="scientific">Acetatifactor muris</name>
    <dbReference type="NCBI Taxonomy" id="879566"/>
    <lineage>
        <taxon>Bacteria</taxon>
        <taxon>Bacillati</taxon>
        <taxon>Bacillota</taxon>
        <taxon>Clostridia</taxon>
        <taxon>Lachnospirales</taxon>
        <taxon>Lachnospiraceae</taxon>
        <taxon>Acetatifactor</taxon>
    </lineage>
</organism>
<reference evidence="1 2" key="1">
    <citation type="submission" date="2018-01" db="EMBL/GenBank/DDBJ databases">
        <authorList>
            <person name="Gaut B.S."/>
            <person name="Morton B.R."/>
            <person name="Clegg M.T."/>
            <person name="Duvall M.R."/>
        </authorList>
    </citation>
    <scope>NUCLEOTIDE SEQUENCE [LARGE SCALE GENOMIC DNA]</scope>
    <source>
        <strain evidence="1">GP69</strain>
    </source>
</reference>
<dbReference type="EMBL" id="OFSM01000007">
    <property type="protein sequence ID" value="SOY28871.1"/>
    <property type="molecule type" value="Genomic_DNA"/>
</dbReference>
<evidence type="ECO:0000313" key="1">
    <source>
        <dbReference type="EMBL" id="SOY28871.1"/>
    </source>
</evidence>